<evidence type="ECO:0000313" key="8">
    <source>
        <dbReference type="Proteomes" id="UP000195871"/>
    </source>
</evidence>
<keyword evidence="1" id="KW-0175">Coiled coil</keyword>
<dbReference type="EMBL" id="JQFK01000003">
    <property type="protein sequence ID" value="KGK40189.1"/>
    <property type="molecule type" value="Genomic_DNA"/>
</dbReference>
<proteinExistence type="predicted"/>
<dbReference type="Proteomes" id="UP000189274">
    <property type="component" value="Unassembled WGS sequence"/>
</dbReference>
<dbReference type="Proteomes" id="UP000029867">
    <property type="component" value="Unassembled WGS sequence"/>
</dbReference>
<dbReference type="VEuPathDB" id="FungiDB:C5L36_0C08660"/>
<evidence type="ECO:0000313" key="6">
    <source>
        <dbReference type="Proteomes" id="UP000029867"/>
    </source>
</evidence>
<reference evidence="5 8" key="5">
    <citation type="submission" date="2017-05" db="EMBL/GenBank/DDBJ databases">
        <title>The Genome Sequence of Candida krusei Ckrusei653.</title>
        <authorList>
            <person name="Cuomo C."/>
            <person name="Forche A."/>
            <person name="Young S."/>
            <person name="Abouelleil A."/>
            <person name="Cao P."/>
            <person name="Chapman S."/>
            <person name="Cusick C."/>
            <person name="Shea T."/>
            <person name="Nusbaum C."/>
            <person name="Birren B."/>
        </authorList>
    </citation>
    <scope>NUCLEOTIDE SEQUENCE [LARGE SCALE GENOMIC DNA]</scope>
    <source>
        <strain evidence="5 8">Ckrusei653</strain>
    </source>
</reference>
<protein>
    <submittedName>
        <fullName evidence="3">Uncharacterized protein</fullName>
    </submittedName>
</protein>
<evidence type="ECO:0000313" key="4">
    <source>
        <dbReference type="EMBL" id="ONH70884.1"/>
    </source>
</evidence>
<reference evidence="7" key="3">
    <citation type="journal article" date="2017" name="Genome Announc.">
        <title>Genome sequences of Cyberlindnera fabianii 65, Pichia kudriavzevii 129, and Saccharomyces cerevisiae 131 isolated from fermented masau fruits in Zimbabwe.</title>
        <authorList>
            <person name="van Rijswijck I.M.H."/>
            <person name="Derks M.F.L."/>
            <person name="Abee T."/>
            <person name="de Ridder D."/>
            <person name="Smid E.J."/>
        </authorList>
    </citation>
    <scope>NUCLEOTIDE SEQUENCE [LARGE SCALE GENOMIC DNA]</scope>
    <source>
        <strain evidence="7">129</strain>
    </source>
</reference>
<name>A0A099P7E8_PICKU</name>
<gene>
    <name evidence="4" type="ORF">BOH78_4901</name>
    <name evidence="2" type="ORF">C5L36_0C08660</name>
    <name evidence="5" type="ORF">CAS74_000880</name>
    <name evidence="3" type="ORF">JL09_g534</name>
</gene>
<sequence length="322" mass="38189">MFYELSIQYDDPALTTLIEDTPISNISAFAMTHAYPNWYPSHMPRLFSREETQEEREDNVSLMETFLKLQGFQTSDQIYDFVKLQSHRCIHLFYTYLDSYAPSDSLTSPNQMFSTYMVRILSPLVPQGNWTTGGDPPAPSEFFYRSFPKVSPDFDNDYHVNNPGVFWGWFNLSRWLPNLIQRVLFPLDGYAYHNNEETKDQNDRRIPNARKLYGKNTPTKLECQLCQHFKGITLYNKNGDWYCVYQEKLDSLTRDNFFSSFSDYINWKTDYSEKLVELQNKAFKARDMREMEQIEKDIYELRRNLDKRTNTIKSNYIVSVRG</sequence>
<organism evidence="3 6">
    <name type="scientific">Pichia kudriavzevii</name>
    <name type="common">Yeast</name>
    <name type="synonym">Issatchenkia orientalis</name>
    <dbReference type="NCBI Taxonomy" id="4909"/>
    <lineage>
        <taxon>Eukaryota</taxon>
        <taxon>Fungi</taxon>
        <taxon>Dikarya</taxon>
        <taxon>Ascomycota</taxon>
        <taxon>Saccharomycotina</taxon>
        <taxon>Pichiomycetes</taxon>
        <taxon>Pichiales</taxon>
        <taxon>Pichiaceae</taxon>
        <taxon>Pichia</taxon>
    </lineage>
</organism>
<evidence type="ECO:0000313" key="7">
    <source>
        <dbReference type="Proteomes" id="UP000189274"/>
    </source>
</evidence>
<dbReference type="HOGENOM" id="CLU_863461_0_0_1"/>
<evidence type="ECO:0000313" key="5">
    <source>
        <dbReference type="EMBL" id="OUT24492.1"/>
    </source>
</evidence>
<reference evidence="2 9" key="6">
    <citation type="submission" date="2018-06" db="EMBL/GenBank/DDBJ databases">
        <title>Population genomics shows no distinction between pathogenic Candida krusei and environmental Pichia kudriavzevii: One species, four names.</title>
        <authorList>
            <person name="Douglass A.P."/>
            <person name="Offei B."/>
            <person name="Braun-Galleani S."/>
            <person name="Coughlan A.Y."/>
            <person name="Martos A."/>
            <person name="Ortiz-Merino R.A."/>
            <person name="Byrne K.P."/>
            <person name="Wolfe K.H."/>
        </authorList>
    </citation>
    <scope>NUCLEOTIDE SEQUENCE [LARGE SCALE GENOMIC DNA]</scope>
    <source>
        <strain evidence="2 9">CBS573</strain>
    </source>
</reference>
<keyword evidence="9" id="KW-1185">Reference proteome</keyword>
<evidence type="ECO:0000313" key="2">
    <source>
        <dbReference type="EMBL" id="AWU76954.1"/>
    </source>
</evidence>
<evidence type="ECO:0000313" key="9">
    <source>
        <dbReference type="Proteomes" id="UP000249293"/>
    </source>
</evidence>
<evidence type="ECO:0000256" key="1">
    <source>
        <dbReference type="SAM" id="Coils"/>
    </source>
</evidence>
<dbReference type="Proteomes" id="UP000195871">
    <property type="component" value="Unassembled WGS sequence"/>
</dbReference>
<accession>A0A099P7E8</accession>
<dbReference type="EMBL" id="NHMM01000001">
    <property type="protein sequence ID" value="OUT24492.1"/>
    <property type="molecule type" value="Genomic_DNA"/>
</dbReference>
<dbReference type="AlphaFoldDB" id="A0A099P7E8"/>
<reference evidence="6" key="1">
    <citation type="journal article" date="2014" name="Microb. Cell Fact.">
        <title>Exploiting Issatchenkia orientalis SD108 for succinic acid production.</title>
        <authorList>
            <person name="Xiao H."/>
            <person name="Shao Z."/>
            <person name="Jiang Y."/>
            <person name="Dole S."/>
            <person name="Zhao H."/>
        </authorList>
    </citation>
    <scope>NUCLEOTIDE SEQUENCE [LARGE SCALE GENOMIC DNA]</scope>
    <source>
        <strain evidence="6">SD108</strain>
    </source>
</reference>
<dbReference type="EMBL" id="CP028775">
    <property type="protein sequence ID" value="AWU76954.1"/>
    <property type="molecule type" value="Genomic_DNA"/>
</dbReference>
<dbReference type="EMBL" id="MQVM01000049">
    <property type="protein sequence ID" value="ONH70884.1"/>
    <property type="molecule type" value="Genomic_DNA"/>
</dbReference>
<dbReference type="eggNOG" id="ENOG502S7R0">
    <property type="taxonomic scope" value="Eukaryota"/>
</dbReference>
<dbReference type="Proteomes" id="UP000249293">
    <property type="component" value="Chromosome 3"/>
</dbReference>
<reference evidence="3" key="2">
    <citation type="submission" date="2014-08" db="EMBL/GenBank/DDBJ databases">
        <title>Exploiting Issatchenkia orientalis SD108 for Succinic Acid Production.</title>
        <authorList>
            <person name="Xiao H."/>
            <person name="Shao Z."/>
            <person name="Jiang Y."/>
            <person name="Dole S."/>
            <person name="Zhao H."/>
        </authorList>
    </citation>
    <scope>NUCLEOTIDE SEQUENCE [LARGE SCALE GENOMIC DNA]</scope>
    <source>
        <strain evidence="3">SD108</strain>
    </source>
</reference>
<evidence type="ECO:0000313" key="3">
    <source>
        <dbReference type="EMBL" id="KGK40189.1"/>
    </source>
</evidence>
<dbReference type="OrthoDB" id="3996608at2759"/>
<reference evidence="4" key="4">
    <citation type="submission" date="2017-01" db="EMBL/GenBank/DDBJ databases">
        <authorList>
            <person name="Mah S.A."/>
            <person name="Swanson W.J."/>
            <person name="Moy G.W."/>
            <person name="Vacquier V.D."/>
        </authorList>
    </citation>
    <scope>NUCLEOTIDE SEQUENCE [LARGE SCALE GENOMIC DNA]</scope>
    <source>
        <strain evidence="4">129</strain>
    </source>
</reference>
<feature type="coiled-coil region" evidence="1">
    <location>
        <begin position="284"/>
        <end position="311"/>
    </location>
</feature>